<proteinExistence type="predicted"/>
<organism evidence="2 3">
    <name type="scientific">Maioricimonas rarisocia</name>
    <dbReference type="NCBI Taxonomy" id="2528026"/>
    <lineage>
        <taxon>Bacteria</taxon>
        <taxon>Pseudomonadati</taxon>
        <taxon>Planctomycetota</taxon>
        <taxon>Planctomycetia</taxon>
        <taxon>Planctomycetales</taxon>
        <taxon>Planctomycetaceae</taxon>
        <taxon>Maioricimonas</taxon>
    </lineage>
</organism>
<evidence type="ECO:0000256" key="1">
    <source>
        <dbReference type="SAM" id="SignalP"/>
    </source>
</evidence>
<feature type="signal peptide" evidence="1">
    <location>
        <begin position="1"/>
        <end position="20"/>
    </location>
</feature>
<feature type="chain" id="PRO_5021883762" evidence="1">
    <location>
        <begin position="21"/>
        <end position="172"/>
    </location>
</feature>
<accession>A0A517ZCH7</accession>
<dbReference type="RefSeq" id="WP_145371336.1">
    <property type="nucleotide sequence ID" value="NZ_CP036275.1"/>
</dbReference>
<evidence type="ECO:0000313" key="2">
    <source>
        <dbReference type="EMBL" id="QDU40203.1"/>
    </source>
</evidence>
<protein>
    <submittedName>
        <fullName evidence="2">Uncharacterized protein</fullName>
    </submittedName>
</protein>
<dbReference type="Proteomes" id="UP000320496">
    <property type="component" value="Chromosome"/>
</dbReference>
<dbReference type="KEGG" id="mri:Mal4_45580"/>
<dbReference type="EMBL" id="CP036275">
    <property type="protein sequence ID" value="QDU40203.1"/>
    <property type="molecule type" value="Genomic_DNA"/>
</dbReference>
<name>A0A517ZCH7_9PLAN</name>
<keyword evidence="1" id="KW-0732">Signal</keyword>
<sequence precursor="true">MKTVLSAICASALVVTVASAAEPILAPGYFAPTPSALNLKAAGTTKPNLYHAVQAPAVEPAPPAPAVPPKAYSAPPQPYAAPPVVHSAPAAPLYHNVKVKDPHHAHPCAVPTVIPVPDPCGGPGCVYIQICAPPCGPVDVRHRLLKTVIDYGDGYEVELRARRGMIIVDYDD</sequence>
<keyword evidence="3" id="KW-1185">Reference proteome</keyword>
<evidence type="ECO:0000313" key="3">
    <source>
        <dbReference type="Proteomes" id="UP000320496"/>
    </source>
</evidence>
<dbReference type="OrthoDB" id="212860at2"/>
<reference evidence="2 3" key="1">
    <citation type="submission" date="2019-02" db="EMBL/GenBank/DDBJ databases">
        <title>Deep-cultivation of Planctomycetes and their phenomic and genomic characterization uncovers novel biology.</title>
        <authorList>
            <person name="Wiegand S."/>
            <person name="Jogler M."/>
            <person name="Boedeker C."/>
            <person name="Pinto D."/>
            <person name="Vollmers J."/>
            <person name="Rivas-Marin E."/>
            <person name="Kohn T."/>
            <person name="Peeters S.H."/>
            <person name="Heuer A."/>
            <person name="Rast P."/>
            <person name="Oberbeckmann S."/>
            <person name="Bunk B."/>
            <person name="Jeske O."/>
            <person name="Meyerdierks A."/>
            <person name="Storesund J.E."/>
            <person name="Kallscheuer N."/>
            <person name="Luecker S."/>
            <person name="Lage O.M."/>
            <person name="Pohl T."/>
            <person name="Merkel B.J."/>
            <person name="Hornburger P."/>
            <person name="Mueller R.-W."/>
            <person name="Bruemmer F."/>
            <person name="Labrenz M."/>
            <person name="Spormann A.M."/>
            <person name="Op den Camp H."/>
            <person name="Overmann J."/>
            <person name="Amann R."/>
            <person name="Jetten M.S.M."/>
            <person name="Mascher T."/>
            <person name="Medema M.H."/>
            <person name="Devos D.P."/>
            <person name="Kaster A.-K."/>
            <person name="Ovreas L."/>
            <person name="Rohde M."/>
            <person name="Galperin M.Y."/>
            <person name="Jogler C."/>
        </authorList>
    </citation>
    <scope>NUCLEOTIDE SEQUENCE [LARGE SCALE GENOMIC DNA]</scope>
    <source>
        <strain evidence="2 3">Mal4</strain>
    </source>
</reference>
<dbReference type="AlphaFoldDB" id="A0A517ZCH7"/>
<gene>
    <name evidence="2" type="ORF">Mal4_45580</name>
</gene>